<dbReference type="GeneID" id="115736789"/>
<keyword evidence="6" id="KW-0862">Zinc</keyword>
<dbReference type="SUPFAM" id="SSF57756">
    <property type="entry name" value="Retrovirus zinc finger-like domains"/>
    <property type="match status" value="1"/>
</dbReference>
<dbReference type="GO" id="GO:0031297">
    <property type="term" value="P:replication fork processing"/>
    <property type="evidence" value="ECO:0007669"/>
    <property type="project" value="UniProtKB-UniRule"/>
</dbReference>
<protein>
    <submittedName>
        <fullName evidence="11">TIMELESS-interacting protein</fullName>
    </submittedName>
</protein>
<dbReference type="InterPro" id="IPR012923">
    <property type="entry name" value="Csm3"/>
</dbReference>
<feature type="domain" description="CCHC-type" evidence="9">
    <location>
        <begin position="12"/>
        <end position="27"/>
    </location>
</feature>
<keyword evidence="3 7" id="KW-0227">DNA damage</keyword>
<evidence type="ECO:0000313" key="10">
    <source>
        <dbReference type="Proteomes" id="UP000827889"/>
    </source>
</evidence>
<dbReference type="GO" id="GO:0043111">
    <property type="term" value="P:replication fork arrest"/>
    <property type="evidence" value="ECO:0007669"/>
    <property type="project" value="TreeGrafter"/>
</dbReference>
<keyword evidence="10" id="KW-1185">Reference proteome</keyword>
<dbReference type="PANTHER" id="PTHR13220:SF11">
    <property type="entry name" value="TIMELESS-INTERACTING PROTEIN"/>
    <property type="match status" value="1"/>
</dbReference>
<dbReference type="RefSeq" id="XP_030524512.1">
    <property type="nucleotide sequence ID" value="XM_030668652.2"/>
</dbReference>
<dbReference type="Proteomes" id="UP000827889">
    <property type="component" value="Chromosome 8"/>
</dbReference>
<organism evidence="10 11">
    <name type="scientific">Rhodamnia argentea</name>
    <dbReference type="NCBI Taxonomy" id="178133"/>
    <lineage>
        <taxon>Eukaryota</taxon>
        <taxon>Viridiplantae</taxon>
        <taxon>Streptophyta</taxon>
        <taxon>Embryophyta</taxon>
        <taxon>Tracheophyta</taxon>
        <taxon>Spermatophyta</taxon>
        <taxon>Magnoliopsida</taxon>
        <taxon>eudicotyledons</taxon>
        <taxon>Gunneridae</taxon>
        <taxon>Pentapetalae</taxon>
        <taxon>rosids</taxon>
        <taxon>malvids</taxon>
        <taxon>Myrtales</taxon>
        <taxon>Myrtaceae</taxon>
        <taxon>Myrtoideae</taxon>
        <taxon>Myrteae</taxon>
        <taxon>Australasian group</taxon>
        <taxon>Rhodamnia</taxon>
    </lineage>
</organism>
<dbReference type="KEGG" id="rarg:115736789"/>
<evidence type="ECO:0000256" key="6">
    <source>
        <dbReference type="PROSITE-ProRule" id="PRU00047"/>
    </source>
</evidence>
<feature type="compositionally biased region" description="Basic and acidic residues" evidence="8">
    <location>
        <begin position="165"/>
        <end position="174"/>
    </location>
</feature>
<dbReference type="InterPro" id="IPR036875">
    <property type="entry name" value="Znf_CCHC_sf"/>
</dbReference>
<keyword evidence="4 7" id="KW-0539">Nucleus</keyword>
<dbReference type="GO" id="GO:0000076">
    <property type="term" value="P:DNA replication checkpoint signaling"/>
    <property type="evidence" value="ECO:0007669"/>
    <property type="project" value="UniProtKB-UniRule"/>
</dbReference>
<reference evidence="11" key="1">
    <citation type="submission" date="2025-08" db="UniProtKB">
        <authorList>
            <consortium name="RefSeq"/>
        </authorList>
    </citation>
    <scope>IDENTIFICATION</scope>
    <source>
        <tissue evidence="11">Leaf</tissue>
    </source>
</reference>
<dbReference type="PROSITE" id="PS50158">
    <property type="entry name" value="ZF_CCHC"/>
    <property type="match status" value="1"/>
</dbReference>
<dbReference type="GO" id="GO:0003677">
    <property type="term" value="F:DNA binding"/>
    <property type="evidence" value="ECO:0007669"/>
    <property type="project" value="TreeGrafter"/>
</dbReference>
<evidence type="ECO:0000256" key="8">
    <source>
        <dbReference type="SAM" id="MobiDB-lite"/>
    </source>
</evidence>
<feature type="compositionally biased region" description="Basic residues" evidence="8">
    <location>
        <begin position="69"/>
        <end position="79"/>
    </location>
</feature>
<comment type="function">
    <text evidence="7">Plays an important role in the control of DNA replication and the maintenance of replication fork stability.</text>
</comment>
<evidence type="ECO:0000259" key="9">
    <source>
        <dbReference type="PROSITE" id="PS50158"/>
    </source>
</evidence>
<dbReference type="PANTHER" id="PTHR13220">
    <property type="entry name" value="TIMELESS INTERACTING-RELATED"/>
    <property type="match status" value="1"/>
</dbReference>
<evidence type="ECO:0000256" key="2">
    <source>
        <dbReference type="ARBA" id="ARBA00006075"/>
    </source>
</evidence>
<keyword evidence="5 7" id="KW-0131">Cell cycle</keyword>
<dbReference type="GO" id="GO:0008270">
    <property type="term" value="F:zinc ion binding"/>
    <property type="evidence" value="ECO:0007669"/>
    <property type="project" value="UniProtKB-KW"/>
</dbReference>
<dbReference type="Pfam" id="PF07962">
    <property type="entry name" value="Swi3"/>
    <property type="match status" value="1"/>
</dbReference>
<evidence type="ECO:0000256" key="1">
    <source>
        <dbReference type="ARBA" id="ARBA00004123"/>
    </source>
</evidence>
<evidence type="ECO:0000256" key="7">
    <source>
        <dbReference type="RuleBase" id="RU366049"/>
    </source>
</evidence>
<proteinExistence type="inferred from homology"/>
<accession>A0A8B8NPS5</accession>
<comment type="subcellular location">
    <subcellularLocation>
        <location evidence="1 7">Nucleus</location>
    </subcellularLocation>
</comment>
<evidence type="ECO:0000256" key="3">
    <source>
        <dbReference type="ARBA" id="ARBA00022763"/>
    </source>
</evidence>
<dbReference type="GO" id="GO:0031298">
    <property type="term" value="C:replication fork protection complex"/>
    <property type="evidence" value="ECO:0007669"/>
    <property type="project" value="TreeGrafter"/>
</dbReference>
<sequence>METAGKSVPTGCYKCGLPGHWSRDCPSDPIQNSNSNSNPNPRPSLPPSSSIPHPSGAARATSFEDKPAKPKKVPMKRPKLTPELLLSDDGLGYVLRHFPRNFKYRGRGNEVSDLGNLIGMYREWHSHLIPYYSFDQFVRKVEQVAASKQVKRCIGELRERVASGRDLTKLHESPSPEEDGVNNDQGLSTPFEPTDTEETRQHARESSNNTNADDLPQDILHEIYEKALEDAPRSTQGHDVLDLVNASQNQVTNTVTSKHTKSQISDEQKARMELNRLKALEKAAARSRSQQGS</sequence>
<evidence type="ECO:0000256" key="5">
    <source>
        <dbReference type="ARBA" id="ARBA00023306"/>
    </source>
</evidence>
<dbReference type="GO" id="GO:0006974">
    <property type="term" value="P:DNA damage response"/>
    <property type="evidence" value="ECO:0007669"/>
    <property type="project" value="UniProtKB-KW"/>
</dbReference>
<keyword evidence="6" id="KW-0863">Zinc-finger</keyword>
<feature type="compositionally biased region" description="Low complexity" evidence="8">
    <location>
        <begin position="27"/>
        <end position="39"/>
    </location>
</feature>
<feature type="region of interest" description="Disordered" evidence="8">
    <location>
        <begin position="165"/>
        <end position="216"/>
    </location>
</feature>
<dbReference type="InterPro" id="IPR001878">
    <property type="entry name" value="Znf_CCHC"/>
</dbReference>
<gene>
    <name evidence="11" type="primary">LOC115736789</name>
</gene>
<keyword evidence="6" id="KW-0479">Metal-binding</keyword>
<dbReference type="Gene3D" id="4.10.60.10">
    <property type="entry name" value="Zinc finger, CCHC-type"/>
    <property type="match status" value="1"/>
</dbReference>
<dbReference type="Pfam" id="PF00098">
    <property type="entry name" value="zf-CCHC"/>
    <property type="match status" value="1"/>
</dbReference>
<dbReference type="AlphaFoldDB" id="A0A8B8NPS5"/>
<feature type="region of interest" description="Disordered" evidence="8">
    <location>
        <begin position="23"/>
        <end position="79"/>
    </location>
</feature>
<comment type="similarity">
    <text evidence="2 7">Belongs to the CSM3 family.</text>
</comment>
<evidence type="ECO:0000256" key="4">
    <source>
        <dbReference type="ARBA" id="ARBA00023242"/>
    </source>
</evidence>
<dbReference type="SMART" id="SM00343">
    <property type="entry name" value="ZnF_C2HC"/>
    <property type="match status" value="1"/>
</dbReference>
<dbReference type="InterPro" id="IPR040038">
    <property type="entry name" value="TIPIN/Csm3/Swi3"/>
</dbReference>
<name>A0A8B8NPS5_9MYRT</name>
<dbReference type="OrthoDB" id="437078at2759"/>
<evidence type="ECO:0000313" key="11">
    <source>
        <dbReference type="RefSeq" id="XP_030524512.1"/>
    </source>
</evidence>